<dbReference type="EMBL" id="NEXE01000122">
    <property type="protein sequence ID" value="PSN88395.1"/>
    <property type="molecule type" value="Genomic_DNA"/>
</dbReference>
<comment type="caution">
    <text evidence="6">The sequence shown here is derived from an EMBL/GenBank/DDBJ whole genome shotgun (WGS) entry which is preliminary data.</text>
</comment>
<dbReference type="GO" id="GO:0051607">
    <property type="term" value="P:defense response to virus"/>
    <property type="evidence" value="ECO:0007669"/>
    <property type="project" value="UniProtKB-KW"/>
</dbReference>
<dbReference type="Gene3D" id="3.30.70.270">
    <property type="match status" value="1"/>
</dbReference>
<gene>
    <name evidence="6" type="ORF">B9Q03_09360</name>
</gene>
<dbReference type="Pfam" id="PF22335">
    <property type="entry name" value="Cas10-Cmr2_palm2"/>
    <property type="match status" value="1"/>
</dbReference>
<evidence type="ECO:0000259" key="5">
    <source>
        <dbReference type="Pfam" id="PF22335"/>
    </source>
</evidence>
<evidence type="ECO:0000256" key="2">
    <source>
        <dbReference type="ARBA" id="ARBA00022741"/>
    </source>
</evidence>
<dbReference type="GO" id="GO:0016787">
    <property type="term" value="F:hydrolase activity"/>
    <property type="evidence" value="ECO:0007669"/>
    <property type="project" value="UniProtKB-KW"/>
</dbReference>
<dbReference type="InterPro" id="IPR013408">
    <property type="entry name" value="Cas10/Csm1"/>
</dbReference>
<keyword evidence="2" id="KW-0547">Nucleotide-binding</keyword>
<keyword evidence="3" id="KW-0051">Antiviral defense</keyword>
<proteinExistence type="predicted"/>
<dbReference type="InterPro" id="IPR043128">
    <property type="entry name" value="Rev_trsase/Diguanyl_cyclase"/>
</dbReference>
<dbReference type="GO" id="GO:0016740">
    <property type="term" value="F:transferase activity"/>
    <property type="evidence" value="ECO:0007669"/>
    <property type="project" value="UniProtKB-KW"/>
</dbReference>
<dbReference type="InterPro" id="IPR041062">
    <property type="entry name" value="Csm1_B"/>
</dbReference>
<dbReference type="PANTHER" id="PTHR36528">
    <property type="entry name" value="CRISPR SYSTEM SINGLE-STRAND-SPECIFIC DEOXYRIBONUCLEASE CAS10/CSM1 (SUBTYPE III-A)"/>
    <property type="match status" value="1"/>
</dbReference>
<dbReference type="Proteomes" id="UP000240322">
    <property type="component" value="Unassembled WGS sequence"/>
</dbReference>
<evidence type="ECO:0000259" key="4">
    <source>
        <dbReference type="Pfam" id="PF18211"/>
    </source>
</evidence>
<dbReference type="Pfam" id="PF18211">
    <property type="entry name" value="Csm1_B"/>
    <property type="match status" value="1"/>
</dbReference>
<dbReference type="InterPro" id="IPR052117">
    <property type="entry name" value="Cas10/Csm1_subtype-III-A"/>
</dbReference>
<organism evidence="6 7">
    <name type="scientific">Candidatus Marsarchaeota G2 archaeon OSP_D</name>
    <dbReference type="NCBI Taxonomy" id="1978157"/>
    <lineage>
        <taxon>Archaea</taxon>
        <taxon>Candidatus Marsarchaeota</taxon>
        <taxon>Candidatus Marsarchaeota group 2</taxon>
    </lineage>
</organism>
<evidence type="ECO:0000256" key="1">
    <source>
        <dbReference type="ARBA" id="ARBA00022679"/>
    </source>
</evidence>
<feature type="domain" description="Cas10/Cmr2 second palm" evidence="5">
    <location>
        <begin position="511"/>
        <end position="644"/>
    </location>
</feature>
<reference evidence="6 7" key="1">
    <citation type="submission" date="2017-04" db="EMBL/GenBank/DDBJ databases">
        <title>Novel microbial lineages endemic to geothermal iron-oxide mats fill important gaps in the evolutionary history of Archaea.</title>
        <authorList>
            <person name="Jay Z.J."/>
            <person name="Beam J.P."/>
            <person name="Dlakic M."/>
            <person name="Rusch D.B."/>
            <person name="Kozubal M.A."/>
            <person name="Inskeep W.P."/>
        </authorList>
    </citation>
    <scope>NUCLEOTIDE SEQUENCE [LARGE SCALE GENOMIC DNA]</scope>
    <source>
        <strain evidence="6">OSP_D</strain>
    </source>
</reference>
<evidence type="ECO:0000313" key="6">
    <source>
        <dbReference type="EMBL" id="PSN88395.1"/>
    </source>
</evidence>
<dbReference type="NCBIfam" id="TIGR02578">
    <property type="entry name" value="cas_TM1811_Csm1"/>
    <property type="match status" value="1"/>
</dbReference>
<keyword evidence="1" id="KW-0808">Transferase</keyword>
<name>A0A2R6APY7_9ARCH</name>
<dbReference type="GO" id="GO:0000166">
    <property type="term" value="F:nucleotide binding"/>
    <property type="evidence" value="ECO:0007669"/>
    <property type="project" value="UniProtKB-KW"/>
</dbReference>
<evidence type="ECO:0000313" key="7">
    <source>
        <dbReference type="Proteomes" id="UP000240322"/>
    </source>
</evidence>
<feature type="domain" description="Csm1 subunit" evidence="4">
    <location>
        <begin position="222"/>
        <end position="288"/>
    </location>
</feature>
<accession>A0A2R6APY7</accession>
<protein>
    <submittedName>
        <fullName evidence="6">Hydrolase</fullName>
    </submittedName>
</protein>
<dbReference type="InterPro" id="IPR054767">
    <property type="entry name" value="Cas10-Cmr2_palm2"/>
</dbReference>
<sequence length="785" mass="88662">MVEEIMLVSFLHDVGKIIQRAGLKYPRRELGGDFYEHDELSYGFISEYLGEEYAELFKEGRWKFADYASASERIEAPTTGAPSSTPLLDPAYDIASGDELPLNKDVWYPVNYIDFNADPEAYRTVKRGEALINYRGIYDVLTRLAKDARAIKDSGSLLETYDFIYKTVALLVPAAVYQAVPNTSLYGHSRLAAPLSVCKRVRLLVIDVKGIQRFITNVKGEKESSKRLRGRSFFLQMLQRALVDKIADMLGLSSLNNISFEPGKVIFVVCNDVKQQVDELLLKLEEWSNYELQFASALSDEIEVSEIKIFSERGEDRNFKKALDDAFGRLKIVGKPSITQDIGVDVFADVYPENSMVEAKSVNGIDTLTSGEVPEGDISEINLISLIVGHSIRDLKYVVEIIYKDGVEVKNEYQGNNRFGRIYIKPLNIGFILIHGDENLARLRTIVQEEKRFAKRMKVFTVNKTRDFIYPEVLQDFDIISFGYISLSTHHPVDEYERFVSLDDLADYIGLGITDGDKIGEIVRRLSAYPGRFMTFSSLLEFAFAHIVTAKVAEEGENVGESENKVSKDGKKPVVVLYSGGDDLAVYGRWDEVLVLLEKLSVLVQGILPSVTVSGGLFIFKKKYPIGIAYSKAKEFEGVAKRERVKGFGRVASNIFEGYIEDGSVSNIFENCVKDQINEEGMKSFSWEDAEKFLEYAKGLIQSGVPSAYLYKLYSIGEMIEECEVPRALVTYAYLNARNKDTFKKVREITENYLADYPQEDEKKAITGLLKFRTVVNMYSLLSRS</sequence>
<dbReference type="PANTHER" id="PTHR36528:SF1">
    <property type="entry name" value="CRISPR SYSTEM SINGLE-STRAND-SPECIFIC DEOXYRIBONUCLEASE CAS10_CSM1 (SUBTYPE III-A)"/>
    <property type="match status" value="1"/>
</dbReference>
<dbReference type="AlphaFoldDB" id="A0A2R6APY7"/>
<evidence type="ECO:0000256" key="3">
    <source>
        <dbReference type="ARBA" id="ARBA00023118"/>
    </source>
</evidence>
<keyword evidence="6" id="KW-0378">Hydrolase</keyword>